<accession>A0ABW3K8S8</accession>
<dbReference type="InterPro" id="IPR028581">
    <property type="entry name" value="DeoC_typeI"/>
</dbReference>
<comment type="function">
    <text evidence="6">Catalyzes a reversible aldol reaction between acetaldehyde and D-glyceraldehyde 3-phosphate to generate 2-deoxy-D-ribose 5-phosphate.</text>
</comment>
<comment type="caution">
    <text evidence="7">The sequence shown here is derived from an EMBL/GenBank/DDBJ whole genome shotgun (WGS) entry which is preliminary data.</text>
</comment>
<dbReference type="HAMAP" id="MF_00114">
    <property type="entry name" value="DeoC_type1"/>
    <property type="match status" value="1"/>
</dbReference>
<protein>
    <recommendedName>
        <fullName evidence="6">Deoxyribose-phosphate aldolase</fullName>
        <shortName evidence="6">DERA</shortName>
        <ecNumber evidence="6">4.1.2.4</ecNumber>
    </recommendedName>
    <alternativeName>
        <fullName evidence="6">2-deoxy-D-ribose 5-phosphate aldolase</fullName>
    </alternativeName>
    <alternativeName>
        <fullName evidence="6">Phosphodeoxyriboaldolase</fullName>
        <shortName evidence="6">Deoxyriboaldolase</shortName>
    </alternativeName>
</protein>
<keyword evidence="3 6" id="KW-0456">Lyase</keyword>
<dbReference type="Gene3D" id="3.20.20.70">
    <property type="entry name" value="Aldolase class I"/>
    <property type="match status" value="1"/>
</dbReference>
<dbReference type="PANTHER" id="PTHR10889">
    <property type="entry name" value="DEOXYRIBOSE-PHOSPHATE ALDOLASE"/>
    <property type="match status" value="1"/>
</dbReference>
<evidence type="ECO:0000256" key="1">
    <source>
        <dbReference type="ARBA" id="ARBA00010936"/>
    </source>
</evidence>
<evidence type="ECO:0000256" key="6">
    <source>
        <dbReference type="HAMAP-Rule" id="MF_00114"/>
    </source>
</evidence>
<dbReference type="PANTHER" id="PTHR10889:SF1">
    <property type="entry name" value="DEOXYRIBOSE-PHOSPHATE ALDOLASE"/>
    <property type="match status" value="1"/>
</dbReference>
<proteinExistence type="inferred from homology"/>
<name>A0ABW3K8S8_9BACT</name>
<dbReference type="InterPro" id="IPR013785">
    <property type="entry name" value="Aldolase_TIM"/>
</dbReference>
<dbReference type="PIRSF" id="PIRSF001357">
    <property type="entry name" value="DeoC"/>
    <property type="match status" value="1"/>
</dbReference>
<organism evidence="7 8">
    <name type="scientific">Ohtaekwangia kribbensis</name>
    <dbReference type="NCBI Taxonomy" id="688913"/>
    <lineage>
        <taxon>Bacteria</taxon>
        <taxon>Pseudomonadati</taxon>
        <taxon>Bacteroidota</taxon>
        <taxon>Cytophagia</taxon>
        <taxon>Cytophagales</taxon>
        <taxon>Fulvivirgaceae</taxon>
        <taxon>Ohtaekwangia</taxon>
    </lineage>
</organism>
<comment type="catalytic activity">
    <reaction evidence="5 6">
        <text>2-deoxy-D-ribose 5-phosphate = D-glyceraldehyde 3-phosphate + acetaldehyde</text>
        <dbReference type="Rhea" id="RHEA:12821"/>
        <dbReference type="ChEBI" id="CHEBI:15343"/>
        <dbReference type="ChEBI" id="CHEBI:59776"/>
        <dbReference type="ChEBI" id="CHEBI:62877"/>
        <dbReference type="EC" id="4.1.2.4"/>
    </reaction>
</comment>
<comment type="pathway">
    <text evidence="6">Carbohydrate degradation; 2-deoxy-D-ribose 1-phosphate degradation; D-glyceraldehyde 3-phosphate and acetaldehyde from 2-deoxy-alpha-D-ribose 1-phosphate: step 2/2.</text>
</comment>
<evidence type="ECO:0000256" key="5">
    <source>
        <dbReference type="ARBA" id="ARBA00048791"/>
    </source>
</evidence>
<keyword evidence="2 6" id="KW-0963">Cytoplasm</keyword>
<sequence>MNLASYIEHTNLSPTLTIGDIDKLVEDAKRLSLLGICVPPFWVKRAKREIGTAKILLVTVAGFPLGYNMTETKLDEMQRAVDNGADEIDVVWNVTSFKTNLPWTKIEVAKCSKLAHDNHKLLKVIIETAYLSDEEIKKACKLCADAGADFVKTSTGFAPSGAKAEHIALMRENLPPAVGIKASGGIKTFDDAKRMIDAGATRIGTSSAVNIVQPTL</sequence>
<keyword evidence="4 6" id="KW-0704">Schiff base</keyword>
<dbReference type="GO" id="GO:0004139">
    <property type="term" value="F:deoxyribose-phosphate aldolase activity"/>
    <property type="evidence" value="ECO:0007669"/>
    <property type="project" value="UniProtKB-EC"/>
</dbReference>
<feature type="active site" description="Proton donor/acceptor" evidence="6">
    <location>
        <position position="89"/>
    </location>
</feature>
<dbReference type="NCBIfam" id="TIGR00126">
    <property type="entry name" value="deoC"/>
    <property type="match status" value="1"/>
</dbReference>
<dbReference type="EC" id="4.1.2.4" evidence="6"/>
<dbReference type="Pfam" id="PF01791">
    <property type="entry name" value="DeoC"/>
    <property type="match status" value="1"/>
</dbReference>
<comment type="subcellular location">
    <subcellularLocation>
        <location evidence="6">Cytoplasm</location>
    </subcellularLocation>
</comment>
<dbReference type="InterPro" id="IPR002915">
    <property type="entry name" value="DeoC/FbaB/LacD_aldolase"/>
</dbReference>
<dbReference type="SMART" id="SM01133">
    <property type="entry name" value="DeoC"/>
    <property type="match status" value="1"/>
</dbReference>
<feature type="active site" description="Schiff-base intermediate with acetaldehyde" evidence="6">
    <location>
        <position position="152"/>
    </location>
</feature>
<gene>
    <name evidence="6 7" type="primary">deoC</name>
    <name evidence="7" type="ORF">ACFQ21_21225</name>
</gene>
<keyword evidence="8" id="KW-1185">Reference proteome</keyword>
<evidence type="ECO:0000256" key="3">
    <source>
        <dbReference type="ARBA" id="ARBA00023239"/>
    </source>
</evidence>
<evidence type="ECO:0000313" key="8">
    <source>
        <dbReference type="Proteomes" id="UP001597112"/>
    </source>
</evidence>
<dbReference type="Proteomes" id="UP001597112">
    <property type="component" value="Unassembled WGS sequence"/>
</dbReference>
<dbReference type="SUPFAM" id="SSF51569">
    <property type="entry name" value="Aldolase"/>
    <property type="match status" value="1"/>
</dbReference>
<dbReference type="CDD" id="cd00959">
    <property type="entry name" value="DeoC"/>
    <property type="match status" value="1"/>
</dbReference>
<dbReference type="RefSeq" id="WP_377582348.1">
    <property type="nucleotide sequence ID" value="NZ_JBHTKA010000008.1"/>
</dbReference>
<dbReference type="InterPro" id="IPR011343">
    <property type="entry name" value="DeoC"/>
</dbReference>
<feature type="active site" description="Proton donor/acceptor" evidence="6">
    <location>
        <position position="181"/>
    </location>
</feature>
<evidence type="ECO:0000256" key="2">
    <source>
        <dbReference type="ARBA" id="ARBA00022490"/>
    </source>
</evidence>
<evidence type="ECO:0000256" key="4">
    <source>
        <dbReference type="ARBA" id="ARBA00023270"/>
    </source>
</evidence>
<dbReference type="EMBL" id="JBHTKA010000008">
    <property type="protein sequence ID" value="MFD1001861.1"/>
    <property type="molecule type" value="Genomic_DNA"/>
</dbReference>
<reference evidence="8" key="1">
    <citation type="journal article" date="2019" name="Int. J. Syst. Evol. Microbiol.">
        <title>The Global Catalogue of Microorganisms (GCM) 10K type strain sequencing project: providing services to taxonomists for standard genome sequencing and annotation.</title>
        <authorList>
            <consortium name="The Broad Institute Genomics Platform"/>
            <consortium name="The Broad Institute Genome Sequencing Center for Infectious Disease"/>
            <person name="Wu L."/>
            <person name="Ma J."/>
        </authorList>
    </citation>
    <scope>NUCLEOTIDE SEQUENCE [LARGE SCALE GENOMIC DNA]</scope>
    <source>
        <strain evidence="8">CCUG 58938</strain>
    </source>
</reference>
<evidence type="ECO:0000313" key="7">
    <source>
        <dbReference type="EMBL" id="MFD1001861.1"/>
    </source>
</evidence>
<comment type="similarity">
    <text evidence="1 6">Belongs to the DeoC/FbaB aldolase family. DeoC type 1 subfamily.</text>
</comment>